<dbReference type="InterPro" id="IPR019587">
    <property type="entry name" value="Polyketide_cyclase/dehydratase"/>
</dbReference>
<dbReference type="Gene3D" id="3.30.530.20">
    <property type="match status" value="1"/>
</dbReference>
<proteinExistence type="predicted"/>
<comment type="caution">
    <text evidence="1">The sequence shown here is derived from an EMBL/GenBank/DDBJ whole genome shotgun (WGS) entry which is preliminary data.</text>
</comment>
<evidence type="ECO:0000313" key="2">
    <source>
        <dbReference type="Proteomes" id="UP000670947"/>
    </source>
</evidence>
<reference evidence="1 2" key="1">
    <citation type="submission" date="2021-03" db="EMBL/GenBank/DDBJ databases">
        <title>Paenibacillus artemisicola MWE-103 whole genome sequence.</title>
        <authorList>
            <person name="Ham Y.J."/>
        </authorList>
    </citation>
    <scope>NUCLEOTIDE SEQUENCE [LARGE SCALE GENOMIC DNA]</scope>
    <source>
        <strain evidence="1 2">MWE-103</strain>
    </source>
</reference>
<sequence>MGKSMGFEASNRTGSEIRKEFNLQVSTVDVDREAPVIVDLSIEIEAAPEIVWKIQTDIEQWPTWQKDISDAQLSGPVAVGSVFRWETHGLKIASTIREVVPKRRIVWGGPALGIEGIHVWSITPTPTGVLVHTTESWDGPPVAADPDGMRAALASSLEAWLAVLKTTAEAAN</sequence>
<evidence type="ECO:0000313" key="1">
    <source>
        <dbReference type="EMBL" id="MBO7743138.1"/>
    </source>
</evidence>
<accession>A0ABS3W496</accession>
<gene>
    <name evidence="1" type="ORF">I8J29_02955</name>
</gene>
<protein>
    <submittedName>
        <fullName evidence="1">SRPBCC family protein</fullName>
    </submittedName>
</protein>
<dbReference type="Pfam" id="PF10604">
    <property type="entry name" value="Polyketide_cyc2"/>
    <property type="match status" value="1"/>
</dbReference>
<dbReference type="InterPro" id="IPR023393">
    <property type="entry name" value="START-like_dom_sf"/>
</dbReference>
<dbReference type="RefSeq" id="WP_208846116.1">
    <property type="nucleotide sequence ID" value="NZ_JAGGDJ010000001.1"/>
</dbReference>
<name>A0ABS3W496_9BACL</name>
<dbReference type="SUPFAM" id="SSF55961">
    <property type="entry name" value="Bet v1-like"/>
    <property type="match status" value="1"/>
</dbReference>
<dbReference type="Proteomes" id="UP000670947">
    <property type="component" value="Unassembled WGS sequence"/>
</dbReference>
<keyword evidence="2" id="KW-1185">Reference proteome</keyword>
<organism evidence="1 2">
    <name type="scientific">Paenibacillus artemisiicola</name>
    <dbReference type="NCBI Taxonomy" id="1172618"/>
    <lineage>
        <taxon>Bacteria</taxon>
        <taxon>Bacillati</taxon>
        <taxon>Bacillota</taxon>
        <taxon>Bacilli</taxon>
        <taxon>Bacillales</taxon>
        <taxon>Paenibacillaceae</taxon>
        <taxon>Paenibacillus</taxon>
    </lineage>
</organism>
<dbReference type="EMBL" id="JAGGDJ010000001">
    <property type="protein sequence ID" value="MBO7743138.1"/>
    <property type="molecule type" value="Genomic_DNA"/>
</dbReference>